<keyword evidence="9" id="KW-0198">Cysteine biosynthesis</keyword>
<evidence type="ECO:0000256" key="6">
    <source>
        <dbReference type="ARBA" id="ARBA00022605"/>
    </source>
</evidence>
<feature type="region of interest" description="Disordered" evidence="13">
    <location>
        <begin position="210"/>
        <end position="232"/>
    </location>
</feature>
<dbReference type="GO" id="GO:0004124">
    <property type="term" value="F:cysteine synthase activity"/>
    <property type="evidence" value="ECO:0007669"/>
    <property type="project" value="UniProtKB-EC"/>
</dbReference>
<dbReference type="AlphaFoldDB" id="J5KF36"/>
<evidence type="ECO:0000256" key="13">
    <source>
        <dbReference type="SAM" id="MobiDB-lite"/>
    </source>
</evidence>
<evidence type="ECO:0000256" key="10">
    <source>
        <dbReference type="ARBA" id="ARBA00030296"/>
    </source>
</evidence>
<comment type="catalytic activity">
    <reaction evidence="12">
        <text>O-acetyl-L-serine + hydrogen sulfide = L-cysteine + acetate</text>
        <dbReference type="Rhea" id="RHEA:14829"/>
        <dbReference type="ChEBI" id="CHEBI:29919"/>
        <dbReference type="ChEBI" id="CHEBI:30089"/>
        <dbReference type="ChEBI" id="CHEBI:35235"/>
        <dbReference type="ChEBI" id="CHEBI:58340"/>
        <dbReference type="EC" id="2.5.1.47"/>
    </reaction>
</comment>
<feature type="domain" description="Tryptophan synthase beta chain-like PALP" evidence="14">
    <location>
        <begin position="7"/>
        <end position="311"/>
    </location>
</feature>
<evidence type="ECO:0000313" key="16">
    <source>
        <dbReference type="Proteomes" id="UP000010305"/>
    </source>
</evidence>
<evidence type="ECO:0000256" key="1">
    <source>
        <dbReference type="ARBA" id="ARBA00001933"/>
    </source>
</evidence>
<evidence type="ECO:0000259" key="14">
    <source>
        <dbReference type="Pfam" id="PF00291"/>
    </source>
</evidence>
<sequence length="341" mass="37365">MNYKSILDTIGNTPVFKVQNISINNTNLYVKAEYFNPASSVKDRLAVSIIENAENKGLLEPGNTVVEVTSGNTGIGLAMVCAAKNYPLVVTMPDSASIERRKLMRFLGAKVLLTPAAEGGTGAYKKAKDLVEKNNWFFARQFETEDNPAIHESTTAREIYDDFKDIGLDYWVSGYGTGGTFTGVSRYLKEKMPNTKLILTEPDVAQLVGSNTKQSRNDDGSASKGHPEWNPHPIQGWTTDFIPLVLQESIDNNYFDELIPVSGEDGIFWANELAKKEGIITGVSGGSTFAVAVAVAKKASPNSNILCMLPDTAERYMSSVLFDEINTEMNDDELSIFNSCK</sequence>
<dbReference type="GO" id="GO:0006535">
    <property type="term" value="P:cysteine biosynthetic process from serine"/>
    <property type="evidence" value="ECO:0007669"/>
    <property type="project" value="InterPro"/>
</dbReference>
<comment type="pathway">
    <text evidence="2">Amino-acid biosynthesis; L-cysteine biosynthesis; L-cysteine from L-serine: step 2/2.</text>
</comment>
<dbReference type="CDD" id="cd01561">
    <property type="entry name" value="CBS_like"/>
    <property type="match status" value="1"/>
</dbReference>
<name>J5KF36_9GAMM</name>
<dbReference type="Gene3D" id="3.40.50.1100">
    <property type="match status" value="2"/>
</dbReference>
<dbReference type="STRING" id="1123866.NT01SARS_0486"/>
<dbReference type="FunFam" id="3.40.50.1100:FF:000016">
    <property type="entry name" value="Cysteine synthase A"/>
    <property type="match status" value="1"/>
</dbReference>
<keyword evidence="6" id="KW-0028">Amino-acid biosynthesis</keyword>
<dbReference type="InterPro" id="IPR001926">
    <property type="entry name" value="TrpB-like_PALP"/>
</dbReference>
<gene>
    <name evidence="15" type="ORF">NT01SARS_0486</name>
</gene>
<feature type="compositionally biased region" description="Basic and acidic residues" evidence="13">
    <location>
        <begin position="215"/>
        <end position="229"/>
    </location>
</feature>
<protein>
    <recommendedName>
        <fullName evidence="5">Cysteine synthase</fullName>
        <ecNumber evidence="4">2.5.1.47</ecNumber>
    </recommendedName>
    <alternativeName>
        <fullName evidence="10">O-acetylserine (thiol)-lyase</fullName>
    </alternativeName>
    <alternativeName>
        <fullName evidence="11">O-acetylserine sulfhydrylase</fullName>
    </alternativeName>
</protein>
<dbReference type="EC" id="2.5.1.47" evidence="4"/>
<evidence type="ECO:0000313" key="15">
    <source>
        <dbReference type="EMBL" id="EJP72001.1"/>
    </source>
</evidence>
<proteinExistence type="inferred from homology"/>
<organism evidence="15 16">
    <name type="scientific">SAR86 cluster bacterium SAR86A</name>
    <dbReference type="NCBI Taxonomy" id="1123866"/>
    <lineage>
        <taxon>Bacteria</taxon>
        <taxon>Pseudomonadati</taxon>
        <taxon>Pseudomonadota</taxon>
        <taxon>Gammaproteobacteria</taxon>
        <taxon>SAR86 cluster</taxon>
    </lineage>
</organism>
<dbReference type="InterPro" id="IPR001216">
    <property type="entry name" value="P-phosphate_BS"/>
</dbReference>
<evidence type="ECO:0000256" key="2">
    <source>
        <dbReference type="ARBA" id="ARBA00004962"/>
    </source>
</evidence>
<dbReference type="PANTHER" id="PTHR10314">
    <property type="entry name" value="CYSTATHIONINE BETA-SYNTHASE"/>
    <property type="match status" value="1"/>
</dbReference>
<dbReference type="Pfam" id="PF00291">
    <property type="entry name" value="PALP"/>
    <property type="match status" value="1"/>
</dbReference>
<evidence type="ECO:0000256" key="11">
    <source>
        <dbReference type="ARBA" id="ARBA00033075"/>
    </source>
</evidence>
<keyword evidence="8" id="KW-0663">Pyridoxal phosphate</keyword>
<dbReference type="InterPro" id="IPR050214">
    <property type="entry name" value="Cys_Synth/Cystath_Beta-Synth"/>
</dbReference>
<dbReference type="EMBL" id="JH611156">
    <property type="protein sequence ID" value="EJP72001.1"/>
    <property type="molecule type" value="Genomic_DNA"/>
</dbReference>
<dbReference type="HOGENOM" id="CLU_021018_1_0_6"/>
<evidence type="ECO:0000256" key="7">
    <source>
        <dbReference type="ARBA" id="ARBA00022679"/>
    </source>
</evidence>
<dbReference type="InterPro" id="IPR036052">
    <property type="entry name" value="TrpB-like_PALP_sf"/>
</dbReference>
<dbReference type="SUPFAM" id="SSF53686">
    <property type="entry name" value="Tryptophan synthase beta subunit-like PLP-dependent enzymes"/>
    <property type="match status" value="1"/>
</dbReference>
<evidence type="ECO:0000256" key="12">
    <source>
        <dbReference type="ARBA" id="ARBA00047931"/>
    </source>
</evidence>
<evidence type="ECO:0000256" key="8">
    <source>
        <dbReference type="ARBA" id="ARBA00022898"/>
    </source>
</evidence>
<evidence type="ECO:0000256" key="9">
    <source>
        <dbReference type="ARBA" id="ARBA00023192"/>
    </source>
</evidence>
<evidence type="ECO:0000256" key="4">
    <source>
        <dbReference type="ARBA" id="ARBA00012681"/>
    </source>
</evidence>
<dbReference type="PROSITE" id="PS00901">
    <property type="entry name" value="CYS_SYNTHASE"/>
    <property type="match status" value="1"/>
</dbReference>
<evidence type="ECO:0000256" key="5">
    <source>
        <dbReference type="ARBA" id="ARBA00019371"/>
    </source>
</evidence>
<accession>J5KF36</accession>
<reference evidence="15 16" key="1">
    <citation type="journal article" date="2012" name="ISME J.">
        <title>Genomic insights to SAR86, an abundant and uncultivated marine bacterial lineage.</title>
        <authorList>
            <person name="Dupont C.L."/>
            <person name="Rusch D.B."/>
            <person name="Yooseph S."/>
            <person name="Lombardo M.J."/>
            <person name="Richter R.A."/>
            <person name="Valas R."/>
            <person name="Novotny M."/>
            <person name="Yee-Greenbaum J."/>
            <person name="Selengut J.D."/>
            <person name="Haft D.H."/>
            <person name="Halpern A.L."/>
            <person name="Lasken R.S."/>
            <person name="Nealson K."/>
            <person name="Friedman R."/>
            <person name="Venter J.C."/>
        </authorList>
    </citation>
    <scope>NUCLEOTIDE SEQUENCE [LARGE SCALE GENOMIC DNA]</scope>
</reference>
<comment type="cofactor">
    <cofactor evidence="1">
        <name>pyridoxal 5'-phosphate</name>
        <dbReference type="ChEBI" id="CHEBI:597326"/>
    </cofactor>
</comment>
<dbReference type="Proteomes" id="UP000010305">
    <property type="component" value="Unassembled WGS sequence"/>
</dbReference>
<comment type="similarity">
    <text evidence="3">Belongs to the cysteine synthase/cystathionine beta-synthase family.</text>
</comment>
<evidence type="ECO:0000256" key="3">
    <source>
        <dbReference type="ARBA" id="ARBA00007103"/>
    </source>
</evidence>
<keyword evidence="7" id="KW-0808">Transferase</keyword>